<organism evidence="4 5">
    <name type="scientific">Streptacidiphilus pinicola</name>
    <dbReference type="NCBI Taxonomy" id="2219663"/>
    <lineage>
        <taxon>Bacteria</taxon>
        <taxon>Bacillati</taxon>
        <taxon>Actinomycetota</taxon>
        <taxon>Actinomycetes</taxon>
        <taxon>Kitasatosporales</taxon>
        <taxon>Streptomycetaceae</taxon>
        <taxon>Streptacidiphilus</taxon>
    </lineage>
</organism>
<reference evidence="4 5" key="1">
    <citation type="submission" date="2018-06" db="EMBL/GenBank/DDBJ databases">
        <title>Streptacidiphilus pinicola sp. nov., isolated from pine grove soil.</title>
        <authorList>
            <person name="Roh S.G."/>
            <person name="Park S."/>
            <person name="Kim M.-K."/>
            <person name="Yun B.-R."/>
            <person name="Park J."/>
            <person name="Kim M.J."/>
            <person name="Kim Y.S."/>
            <person name="Kim S.B."/>
        </authorList>
    </citation>
    <scope>NUCLEOTIDE SEQUENCE [LARGE SCALE GENOMIC DNA]</scope>
    <source>
        <strain evidence="4 5">MMS16-CNU450</strain>
    </source>
</reference>
<keyword evidence="5" id="KW-1185">Reference proteome</keyword>
<feature type="domain" description="N-acetyltransferase" evidence="3">
    <location>
        <begin position="40"/>
        <end position="214"/>
    </location>
</feature>
<dbReference type="InterPro" id="IPR016181">
    <property type="entry name" value="Acyl_CoA_acyltransferase"/>
</dbReference>
<gene>
    <name evidence="4" type="ORF">DN069_05895</name>
</gene>
<keyword evidence="1 4" id="KW-0808">Transferase</keyword>
<dbReference type="GO" id="GO:0016747">
    <property type="term" value="F:acyltransferase activity, transferring groups other than amino-acyl groups"/>
    <property type="evidence" value="ECO:0007669"/>
    <property type="project" value="InterPro"/>
</dbReference>
<name>A0A2X0ITD0_9ACTN</name>
<evidence type="ECO:0000313" key="5">
    <source>
        <dbReference type="Proteomes" id="UP000248889"/>
    </source>
</evidence>
<sequence>MGRLWRGSDVGVESLPMLVLAVPGRPPSSLSSEGRRTMQLTVREAVAADAAQVVRVRTDAWRAAYAGVIPPAYLDELDATAAPARLAEYLRCRPDGRRYLVAEQGGLVTGFVIAGTERPSIESARGERRGFGEVHALYVHPDAWFTGTGATLLRTATDALADAGHHTLSLWVLERNEQARRFYERHGWRPDGARDELLLGGALLQELRYTRPARRLSELPRARGARAAV</sequence>
<dbReference type="PROSITE" id="PS51186">
    <property type="entry name" value="GNAT"/>
    <property type="match status" value="1"/>
</dbReference>
<dbReference type="AlphaFoldDB" id="A0A2X0ITD0"/>
<evidence type="ECO:0000256" key="2">
    <source>
        <dbReference type="ARBA" id="ARBA00023315"/>
    </source>
</evidence>
<dbReference type="EMBL" id="QKYN01000025">
    <property type="protein sequence ID" value="RAG86551.1"/>
    <property type="molecule type" value="Genomic_DNA"/>
</dbReference>
<evidence type="ECO:0000313" key="4">
    <source>
        <dbReference type="EMBL" id="RAG86551.1"/>
    </source>
</evidence>
<dbReference type="PANTHER" id="PTHR43877">
    <property type="entry name" value="AMINOALKYLPHOSPHONATE N-ACETYLTRANSFERASE-RELATED-RELATED"/>
    <property type="match status" value="1"/>
</dbReference>
<dbReference type="Proteomes" id="UP000248889">
    <property type="component" value="Unassembled WGS sequence"/>
</dbReference>
<dbReference type="CDD" id="cd04301">
    <property type="entry name" value="NAT_SF"/>
    <property type="match status" value="1"/>
</dbReference>
<keyword evidence="2" id="KW-0012">Acyltransferase</keyword>
<dbReference type="SUPFAM" id="SSF55729">
    <property type="entry name" value="Acyl-CoA N-acyltransferases (Nat)"/>
    <property type="match status" value="1"/>
</dbReference>
<protein>
    <submittedName>
        <fullName evidence="4">GNAT family N-acetyltransferase</fullName>
    </submittedName>
</protein>
<proteinExistence type="predicted"/>
<dbReference type="OrthoDB" id="5243635at2"/>
<evidence type="ECO:0000256" key="1">
    <source>
        <dbReference type="ARBA" id="ARBA00022679"/>
    </source>
</evidence>
<dbReference type="Pfam" id="PF00583">
    <property type="entry name" value="Acetyltransf_1"/>
    <property type="match status" value="1"/>
</dbReference>
<dbReference type="PANTHER" id="PTHR43877:SF1">
    <property type="entry name" value="ACETYLTRANSFERASE"/>
    <property type="match status" value="1"/>
</dbReference>
<dbReference type="Gene3D" id="3.40.630.30">
    <property type="match status" value="1"/>
</dbReference>
<dbReference type="InterPro" id="IPR050832">
    <property type="entry name" value="Bact_Acetyltransf"/>
</dbReference>
<comment type="caution">
    <text evidence="4">The sequence shown here is derived from an EMBL/GenBank/DDBJ whole genome shotgun (WGS) entry which is preliminary data.</text>
</comment>
<dbReference type="InterPro" id="IPR000182">
    <property type="entry name" value="GNAT_dom"/>
</dbReference>
<accession>A0A2X0ITD0</accession>
<evidence type="ECO:0000259" key="3">
    <source>
        <dbReference type="PROSITE" id="PS51186"/>
    </source>
</evidence>